<sequence>MALERIFSVARTLDANTMTLQYLEALKALGASPATKFVFPMEFTRLITPLSNLVGNAGSQSSPTGSEPSR</sequence>
<reference evidence="2" key="1">
    <citation type="submission" date="2017-09" db="EMBL/GenBank/DDBJ databases">
        <title>Metaegenomics of thermophilic ammonia-oxidizing enrichment culture.</title>
        <authorList>
            <person name="Kato S."/>
            <person name="Suzuki K."/>
        </authorList>
    </citation>
    <scope>NUCLEOTIDE SEQUENCE [LARGE SCALE GENOMIC DNA]</scope>
</reference>
<gene>
    <name evidence="1" type="ORF">HRbin22_01972</name>
</gene>
<dbReference type="EMBL" id="BEHY01000061">
    <property type="protein sequence ID" value="GBD09712.1"/>
    <property type="molecule type" value="Genomic_DNA"/>
</dbReference>
<accession>A0A2H5Y8F2</accession>
<dbReference type="AlphaFoldDB" id="A0A2H5Y8F2"/>
<evidence type="ECO:0000313" key="2">
    <source>
        <dbReference type="Proteomes" id="UP000236642"/>
    </source>
</evidence>
<comment type="caution">
    <text evidence="1">The sequence shown here is derived from an EMBL/GenBank/DDBJ whole genome shotgun (WGS) entry which is preliminary data.</text>
</comment>
<name>A0A2H5Y8F2_9CHLR</name>
<evidence type="ECO:0000313" key="1">
    <source>
        <dbReference type="EMBL" id="GBD09712.1"/>
    </source>
</evidence>
<protein>
    <submittedName>
        <fullName evidence="1">Uncharacterized protein</fullName>
    </submittedName>
</protein>
<dbReference type="Proteomes" id="UP000236642">
    <property type="component" value="Unassembled WGS sequence"/>
</dbReference>
<proteinExistence type="predicted"/>
<organism evidence="1 2">
    <name type="scientific">Candidatus Thermoflexus japonica</name>
    <dbReference type="NCBI Taxonomy" id="2035417"/>
    <lineage>
        <taxon>Bacteria</taxon>
        <taxon>Bacillati</taxon>
        <taxon>Chloroflexota</taxon>
        <taxon>Thermoflexia</taxon>
        <taxon>Thermoflexales</taxon>
        <taxon>Thermoflexaceae</taxon>
        <taxon>Thermoflexus</taxon>
    </lineage>
</organism>